<name>A0A643FBM5_IDEDE</name>
<keyword evidence="3" id="KW-1185">Reference proteome</keyword>
<dbReference type="Proteomes" id="UP000430120">
    <property type="component" value="Unassembled WGS sequence"/>
</dbReference>
<keyword evidence="1" id="KW-0732">Signal</keyword>
<proteinExistence type="predicted"/>
<evidence type="ECO:0000313" key="2">
    <source>
        <dbReference type="EMBL" id="KAB0580656.1"/>
    </source>
</evidence>
<dbReference type="PANTHER" id="PTHR35399">
    <property type="entry name" value="SLR8030 PROTEIN"/>
    <property type="match status" value="1"/>
</dbReference>
<accession>A0A643FBM5</accession>
<dbReference type="InterPro" id="IPR006311">
    <property type="entry name" value="TAT_signal"/>
</dbReference>
<dbReference type="EMBL" id="VZPB01000031">
    <property type="protein sequence ID" value="KAB0580656.1"/>
    <property type="molecule type" value="Genomic_DNA"/>
</dbReference>
<dbReference type="PANTHER" id="PTHR35399:SF2">
    <property type="entry name" value="DUF839 DOMAIN-CONTAINING PROTEIN"/>
    <property type="match status" value="1"/>
</dbReference>
<dbReference type="Pfam" id="PF05787">
    <property type="entry name" value="PhoX"/>
    <property type="match status" value="1"/>
</dbReference>
<reference evidence="2 3" key="1">
    <citation type="submission" date="2019-09" db="EMBL/GenBank/DDBJ databases">
        <title>Draft genome sequences of 48 bacterial type strains from the CCUG.</title>
        <authorList>
            <person name="Tunovic T."/>
            <person name="Pineiro-Iglesias B."/>
            <person name="Unosson C."/>
            <person name="Inganas E."/>
            <person name="Ohlen M."/>
            <person name="Cardew S."/>
            <person name="Jensie-Markopoulos S."/>
            <person name="Salva-Serra F."/>
            <person name="Jaen-Luchoro D."/>
            <person name="Karlsson R."/>
            <person name="Svensson-Stadler L."/>
            <person name="Chun J."/>
            <person name="Moore E."/>
        </authorList>
    </citation>
    <scope>NUCLEOTIDE SEQUENCE [LARGE SCALE GENOMIC DNA]</scope>
    <source>
        <strain evidence="2 3">CCUG 30977</strain>
    </source>
</reference>
<dbReference type="OrthoDB" id="9801383at2"/>
<dbReference type="RefSeq" id="WP_151124635.1">
    <property type="nucleotide sequence ID" value="NZ_CP088081.1"/>
</dbReference>
<organism evidence="2 3">
    <name type="scientific">Ideonella dechloratans</name>
    <dbReference type="NCBI Taxonomy" id="36863"/>
    <lineage>
        <taxon>Bacteria</taxon>
        <taxon>Pseudomonadati</taxon>
        <taxon>Pseudomonadota</taxon>
        <taxon>Betaproteobacteria</taxon>
        <taxon>Burkholderiales</taxon>
        <taxon>Sphaerotilaceae</taxon>
        <taxon>Ideonella</taxon>
    </lineage>
</organism>
<gene>
    <name evidence="2" type="ORF">F7Q92_13405</name>
</gene>
<evidence type="ECO:0000256" key="1">
    <source>
        <dbReference type="SAM" id="SignalP"/>
    </source>
</evidence>
<comment type="caution">
    <text evidence="2">The sequence shown here is derived from an EMBL/GenBank/DDBJ whole genome shotgun (WGS) entry which is preliminary data.</text>
</comment>
<sequence length="650" mass="69193">MNTPQISRRRLIQAMAGAPLLPLASSLASAGLLTACGNGSDSPNFVSASFSNMAAPDLSAPENMATTYTASTLVATFDDKSTRSFELAYQPFFITGTEVPDGQGGTLLAGGYYDIHNQPIIDSSVAGSERQFFSDCPDGSSLLTVDGASVAGVKGNPVFAVVQFEYTTRNQALASMYGQLPSPIAVLSLDQDKDTGKLSLVKYHNVDTSGVKGLWITCGASLSPWGTHLSSEEYEPDAFDQGANGSSLATLQAFSQNLFGNSSTANPYDYGHLPEVTVNKDGTASIAKHYCMGRISHELVQVMGDNRTVLMGDDATNGGLFMFVADKETDLSSGTLYVARYTTELNATSSASISWIKLGSATSAEIETLVRGGIQASDIMESLTTDPADSSYTQIVISKKKLWVKVKPDMEKAAAFLETHRYAAMMGGSLSFTKMEGTTVNLKDKKAYSAISAIKDSMVTGKSSNVPALNVNFPAAINAGGVLEHTMTAGVKDSTGAAINSEWVPTSSQFILLGEDLSTADALGNLANADKIANPDNLKFSEEMRTLFIGEDSGMHVNNFLWAYNVDTQTLSRVLSTPSGAESTGLHAVDKINGWTYVMSNFQHPGDWESPLHDIVKPVLDPIIRTNYDDRFGAAVGYLTATSSQIELSK</sequence>
<protein>
    <submittedName>
        <fullName evidence="2">DUF839 domain-containing protein</fullName>
    </submittedName>
</protein>
<dbReference type="InterPro" id="IPR008557">
    <property type="entry name" value="PhoX"/>
</dbReference>
<dbReference type="PROSITE" id="PS51318">
    <property type="entry name" value="TAT"/>
    <property type="match status" value="1"/>
</dbReference>
<dbReference type="AlphaFoldDB" id="A0A643FBM5"/>
<evidence type="ECO:0000313" key="3">
    <source>
        <dbReference type="Proteomes" id="UP000430120"/>
    </source>
</evidence>
<feature type="signal peptide" evidence="1">
    <location>
        <begin position="1"/>
        <end position="30"/>
    </location>
</feature>
<feature type="chain" id="PRO_5024803081" evidence="1">
    <location>
        <begin position="31"/>
        <end position="650"/>
    </location>
</feature>